<organism evidence="1 2">
    <name type="scientific">Variovorax paradoxus</name>
    <dbReference type="NCBI Taxonomy" id="34073"/>
    <lineage>
        <taxon>Bacteria</taxon>
        <taxon>Pseudomonadati</taxon>
        <taxon>Pseudomonadota</taxon>
        <taxon>Betaproteobacteria</taxon>
        <taxon>Burkholderiales</taxon>
        <taxon>Comamonadaceae</taxon>
        <taxon>Variovorax</taxon>
    </lineage>
</organism>
<protein>
    <submittedName>
        <fullName evidence="1">Uncharacterized protein</fullName>
    </submittedName>
</protein>
<evidence type="ECO:0000313" key="1">
    <source>
        <dbReference type="EMBL" id="QFZ84643.1"/>
    </source>
</evidence>
<sequence>MEAIALTIDPAHRADTPELMVSRWHDYRHMHPVQATYLFAELYKVQTRLFAESFVDIESADDARAFTPDDIFKSRDLTSMWLARGVADRIGCPYTVMLAFVQQRALERTFQRYPRPNQMYGDDVELDLAELWKSRVRTSLQYSKDNRFAASRHPDPAAWPADMRGHVKFLVDQIRARPGPHDKLIGRMYREDRLSPTWTLLPFDGEVLARAEVHARELTVSQC</sequence>
<reference evidence="1 2" key="1">
    <citation type="submission" date="2019-10" db="EMBL/GenBank/DDBJ databases">
        <title>Complete genome sequence of Variovorax paradoxus 5C-2.</title>
        <authorList>
            <person name="Gogoleva N.E."/>
            <person name="Balkin A.S."/>
        </authorList>
    </citation>
    <scope>NUCLEOTIDE SEQUENCE [LARGE SCALE GENOMIC DNA]</scope>
    <source>
        <strain evidence="1 2">5C-2</strain>
    </source>
</reference>
<dbReference type="Proteomes" id="UP000326780">
    <property type="component" value="Chromosome"/>
</dbReference>
<dbReference type="EMBL" id="CP045644">
    <property type="protein sequence ID" value="QFZ84643.1"/>
    <property type="molecule type" value="Genomic_DNA"/>
</dbReference>
<evidence type="ECO:0000313" key="2">
    <source>
        <dbReference type="Proteomes" id="UP000326780"/>
    </source>
</evidence>
<dbReference type="RefSeq" id="WP_153283265.1">
    <property type="nucleotide sequence ID" value="NZ_CP045644.1"/>
</dbReference>
<accession>A0A5Q0M532</accession>
<dbReference type="AlphaFoldDB" id="A0A5Q0M532"/>
<gene>
    <name evidence="1" type="ORF">GFK26_18625</name>
</gene>
<name>A0A5Q0M532_VARPD</name>
<proteinExistence type="predicted"/>